<dbReference type="Gene3D" id="3.30.70.330">
    <property type="match status" value="1"/>
</dbReference>
<dbReference type="Proteomes" id="UP000694923">
    <property type="component" value="Unplaced"/>
</dbReference>
<evidence type="ECO:0000313" key="5">
    <source>
        <dbReference type="Proteomes" id="UP000694923"/>
    </source>
</evidence>
<name>A0ABM0SAA7_GALVR</name>
<accession>A0ABM0SAA7</accession>
<feature type="compositionally biased region" description="Basic and acidic residues" evidence="3">
    <location>
        <begin position="196"/>
        <end position="227"/>
    </location>
</feature>
<keyword evidence="5" id="KW-1185">Reference proteome</keyword>
<feature type="compositionally biased region" description="Polar residues" evidence="3">
    <location>
        <begin position="90"/>
        <end position="100"/>
    </location>
</feature>
<dbReference type="InterPro" id="IPR012677">
    <property type="entry name" value="Nucleotide-bd_a/b_plait_sf"/>
</dbReference>
<reference evidence="6" key="1">
    <citation type="submission" date="2025-08" db="UniProtKB">
        <authorList>
            <consortium name="RefSeq"/>
        </authorList>
    </citation>
    <scope>IDENTIFICATION</scope>
</reference>
<feature type="region of interest" description="Disordered" evidence="3">
    <location>
        <begin position="39"/>
        <end position="342"/>
    </location>
</feature>
<feature type="compositionally biased region" description="Basic and acidic residues" evidence="3">
    <location>
        <begin position="75"/>
        <end position="84"/>
    </location>
</feature>
<feature type="domain" description="RRM" evidence="4">
    <location>
        <begin position="1"/>
        <end position="47"/>
    </location>
</feature>
<feature type="compositionally biased region" description="Basic residues" evidence="3">
    <location>
        <begin position="57"/>
        <end position="67"/>
    </location>
</feature>
<dbReference type="PANTHER" id="PTHR48034">
    <property type="entry name" value="TRANSFORMER-2 SEX-DETERMINING PROTEIN-RELATED"/>
    <property type="match status" value="1"/>
</dbReference>
<keyword evidence="1 2" id="KW-0694">RNA-binding</keyword>
<feature type="compositionally biased region" description="Basic and acidic residues" evidence="3">
    <location>
        <begin position="141"/>
        <end position="166"/>
    </location>
</feature>
<gene>
    <name evidence="6" type="primary">LOC103607028</name>
</gene>
<dbReference type="InterPro" id="IPR035979">
    <property type="entry name" value="RBD_domain_sf"/>
</dbReference>
<evidence type="ECO:0000313" key="6">
    <source>
        <dbReference type="RefSeq" id="XP_008589798.1"/>
    </source>
</evidence>
<feature type="compositionally biased region" description="Polar residues" evidence="3">
    <location>
        <begin position="264"/>
        <end position="278"/>
    </location>
</feature>
<proteinExistence type="predicted"/>
<evidence type="ECO:0000256" key="2">
    <source>
        <dbReference type="PROSITE-ProRule" id="PRU00176"/>
    </source>
</evidence>
<feature type="compositionally biased region" description="Low complexity" evidence="3">
    <location>
        <begin position="121"/>
        <end position="131"/>
    </location>
</feature>
<dbReference type="InterPro" id="IPR000504">
    <property type="entry name" value="RRM_dom"/>
</dbReference>
<dbReference type="PROSITE" id="PS50102">
    <property type="entry name" value="RRM"/>
    <property type="match status" value="1"/>
</dbReference>
<dbReference type="RefSeq" id="XP_008589798.1">
    <property type="nucleotide sequence ID" value="XM_008591576.1"/>
</dbReference>
<feature type="compositionally biased region" description="Polar residues" evidence="3">
    <location>
        <begin position="43"/>
        <end position="53"/>
    </location>
</feature>
<evidence type="ECO:0000256" key="1">
    <source>
        <dbReference type="ARBA" id="ARBA00022884"/>
    </source>
</evidence>
<organism evidence="5 6">
    <name type="scientific">Galeopterus variegatus</name>
    <name type="common">Malayan flying lemur</name>
    <name type="synonym">Cynocephalus variegatus</name>
    <dbReference type="NCBI Taxonomy" id="482537"/>
    <lineage>
        <taxon>Eukaryota</taxon>
        <taxon>Metazoa</taxon>
        <taxon>Chordata</taxon>
        <taxon>Craniata</taxon>
        <taxon>Vertebrata</taxon>
        <taxon>Euteleostomi</taxon>
        <taxon>Mammalia</taxon>
        <taxon>Eutheria</taxon>
        <taxon>Euarchontoglires</taxon>
        <taxon>Dermoptera</taxon>
        <taxon>Cynocephalidae</taxon>
        <taxon>Galeopterus</taxon>
    </lineage>
</organism>
<evidence type="ECO:0000259" key="4">
    <source>
        <dbReference type="PROSITE" id="PS50102"/>
    </source>
</evidence>
<feature type="compositionally biased region" description="Basic and acidic residues" evidence="3">
    <location>
        <begin position="333"/>
        <end position="342"/>
    </location>
</feature>
<evidence type="ECO:0000256" key="3">
    <source>
        <dbReference type="SAM" id="MobiDB-lite"/>
    </source>
</evidence>
<protein>
    <submittedName>
        <fullName evidence="6">RNA-binding motif protein, X chromosome-like</fullName>
    </submittedName>
</protein>
<feature type="compositionally biased region" description="Basic and acidic residues" evidence="3">
    <location>
        <begin position="287"/>
        <end position="300"/>
    </location>
</feature>
<dbReference type="InterPro" id="IPR050441">
    <property type="entry name" value="RBM"/>
</dbReference>
<dbReference type="Pfam" id="PF00076">
    <property type="entry name" value="RRM_1"/>
    <property type="match status" value="1"/>
</dbReference>
<dbReference type="GeneID" id="103607028"/>
<sequence length="342" mass="37735">MKDPVSRKSRCYAFVTFVNPEDAKHAIIDMNGKSLGGKIINVEQANKSTSESGGKQRPPKNRGHSRNMRGGNGGTRERPSRGGHLDNGGYTLNLNMSSSGGHFPVKRAPSSRSGGPPPKKAAPSTPARSSTEVGGKGPVSRGREPRREPVSFGRDDYKSRRDDGYSTKDSYSGRDYPSSRDTKSYAPPSRNYAYRDIGRSSYRDEHSSRGYSDRDGYGRRRGRDYSENRSGGSYRDVYRSHGSSRGASPALGSSRPYRGKSHYDNYNSARNGNVGNRESYSSSRNDINSRRREHGGRQERGLPSSVDRVYRVPRESYSSSSRGAFGGGYGGSHSDRRGQRKY</sequence>
<dbReference type="SUPFAM" id="SSF54928">
    <property type="entry name" value="RNA-binding domain, RBD"/>
    <property type="match status" value="1"/>
</dbReference>